<gene>
    <name evidence="9" type="ORF">ALC56_09413</name>
</gene>
<dbReference type="GO" id="GO:0006805">
    <property type="term" value="P:xenobiotic metabolic process"/>
    <property type="evidence" value="ECO:0007669"/>
    <property type="project" value="TreeGrafter"/>
</dbReference>
<dbReference type="GO" id="GO:0016712">
    <property type="term" value="F:oxidoreductase activity, acting on paired donors, with incorporation or reduction of molecular oxygen, reduced flavin or flavoprotein as one donor, and incorporation of one atom of oxygen"/>
    <property type="evidence" value="ECO:0007669"/>
    <property type="project" value="TreeGrafter"/>
</dbReference>
<evidence type="ECO:0000256" key="7">
    <source>
        <dbReference type="SAM" id="Coils"/>
    </source>
</evidence>
<reference evidence="9 10" key="1">
    <citation type="submission" date="2016-03" db="EMBL/GenBank/DDBJ databases">
        <title>Trachymyrmex septentrionalis WGS genome.</title>
        <authorList>
            <person name="Nygaard S."/>
            <person name="Hu H."/>
            <person name="Boomsma J."/>
            <person name="Zhang G."/>
        </authorList>
    </citation>
    <scope>NUCLEOTIDE SEQUENCE [LARGE SCALE GENOMIC DNA]</scope>
    <source>
        <strain evidence="9">Tsep2-gDNA-1</strain>
        <tissue evidence="9">Whole body</tissue>
    </source>
</reference>
<dbReference type="GO" id="GO:0006082">
    <property type="term" value="P:organic acid metabolic process"/>
    <property type="evidence" value="ECO:0007669"/>
    <property type="project" value="TreeGrafter"/>
</dbReference>
<dbReference type="GO" id="GO:0005506">
    <property type="term" value="F:iron ion binding"/>
    <property type="evidence" value="ECO:0007669"/>
    <property type="project" value="InterPro"/>
</dbReference>
<sequence>MLVMQFGRWLWHIMGGSGTQVFCSLLIFVTVVLVSYWLYLKYSRICKLPPGPWGLPYCGYIPFIKEGIHLHFTKLAKKYGGIFSVSMGSELTVVLSDYRIIRDSFRREDFSGKPHDDFMNIIDGYGIINTEGALWKDQRKFVHENLRKFGMNFHSARNLESKIMHEVEIFLKRLAMRRGAPTTLTSSLCVSISNVICSVIMGIRFHHGDPKFKRFMDLINEGFKLFGKVTLANHIPLLRHCPWINSVQNKIEKNRSEMAEFFQEVINEHKAMYDKNNINDILDSYLYEIQKAEEENREDQLFEGKDKVRQMQQILADLFSAGMETVKSTLEWSMVFMLNYPEAARAVQDELDQVVGRSRLPSLEDRQFLPITEATILEILRRSNLVPLGAAHATTRDVMLNDHLIPAGTSVVPLLYAVHMDPELWDNPEAFRPSRFLSADGKVSQPRFFMPFGVGRRKCLGEVLARMEIFLFFASLMHTFNLCLPEGVPLPSLEGNIGATLTASPFEVCLLQRDLLLADCDNNEVSGPLRNIGSH</sequence>
<evidence type="ECO:0000256" key="6">
    <source>
        <dbReference type="RuleBase" id="RU000461"/>
    </source>
</evidence>
<keyword evidence="8" id="KW-0472">Membrane</keyword>
<dbReference type="SUPFAM" id="SSF48264">
    <property type="entry name" value="Cytochrome P450"/>
    <property type="match status" value="1"/>
</dbReference>
<evidence type="ECO:0000256" key="5">
    <source>
        <dbReference type="PIRSR" id="PIRSR602401-1"/>
    </source>
</evidence>
<proteinExistence type="inferred from homology"/>
<evidence type="ECO:0000256" key="3">
    <source>
        <dbReference type="ARBA" id="ARBA00023004"/>
    </source>
</evidence>
<keyword evidence="7" id="KW-0175">Coiled coil</keyword>
<keyword evidence="10" id="KW-1185">Reference proteome</keyword>
<evidence type="ECO:0000313" key="9">
    <source>
        <dbReference type="EMBL" id="KYN36452.1"/>
    </source>
</evidence>
<dbReference type="GO" id="GO:0005737">
    <property type="term" value="C:cytoplasm"/>
    <property type="evidence" value="ECO:0007669"/>
    <property type="project" value="TreeGrafter"/>
</dbReference>
<keyword evidence="3 5" id="KW-0408">Iron</keyword>
<dbReference type="KEGG" id="tsep:108751144"/>
<dbReference type="GO" id="GO:0008395">
    <property type="term" value="F:steroid hydroxylase activity"/>
    <property type="evidence" value="ECO:0007669"/>
    <property type="project" value="TreeGrafter"/>
</dbReference>
<name>A0A195F8D5_9HYME</name>
<keyword evidence="6" id="KW-0560">Oxidoreductase</keyword>
<dbReference type="PANTHER" id="PTHR24300">
    <property type="entry name" value="CYTOCHROME P450 508A4-RELATED"/>
    <property type="match status" value="1"/>
</dbReference>
<dbReference type="Pfam" id="PF00067">
    <property type="entry name" value="p450"/>
    <property type="match status" value="1"/>
</dbReference>
<evidence type="ECO:0000256" key="4">
    <source>
        <dbReference type="ARBA" id="ARBA00023033"/>
    </source>
</evidence>
<keyword evidence="5 6" id="KW-0349">Heme</keyword>
<dbReference type="InterPro" id="IPR050182">
    <property type="entry name" value="Cytochrome_P450_fam2"/>
</dbReference>
<dbReference type="InterPro" id="IPR036396">
    <property type="entry name" value="Cyt_P450_sf"/>
</dbReference>
<evidence type="ECO:0000256" key="2">
    <source>
        <dbReference type="ARBA" id="ARBA00022723"/>
    </source>
</evidence>
<dbReference type="Proteomes" id="UP000078541">
    <property type="component" value="Unassembled WGS sequence"/>
</dbReference>
<accession>A0A195F8D5</accession>
<dbReference type="PANTHER" id="PTHR24300:SF413">
    <property type="entry name" value="CYTOCHROME P450 18A1"/>
    <property type="match status" value="1"/>
</dbReference>
<dbReference type="GO" id="GO:0020037">
    <property type="term" value="F:heme binding"/>
    <property type="evidence" value="ECO:0007669"/>
    <property type="project" value="InterPro"/>
</dbReference>
<protein>
    <submittedName>
        <fullName evidence="9">Cytochrome P450 18a1</fullName>
    </submittedName>
</protein>
<dbReference type="PRINTS" id="PR00463">
    <property type="entry name" value="EP450I"/>
</dbReference>
<feature type="transmembrane region" description="Helical" evidence="8">
    <location>
        <begin position="21"/>
        <end position="40"/>
    </location>
</feature>
<dbReference type="InterPro" id="IPR001128">
    <property type="entry name" value="Cyt_P450"/>
</dbReference>
<keyword evidence="2 5" id="KW-0479">Metal-binding</keyword>
<comment type="similarity">
    <text evidence="1 6">Belongs to the cytochrome P450 family.</text>
</comment>
<keyword evidence="8" id="KW-1133">Transmembrane helix</keyword>
<dbReference type="AlphaFoldDB" id="A0A195F8D5"/>
<dbReference type="Gene3D" id="1.10.630.10">
    <property type="entry name" value="Cytochrome P450"/>
    <property type="match status" value="1"/>
</dbReference>
<evidence type="ECO:0000313" key="10">
    <source>
        <dbReference type="Proteomes" id="UP000078541"/>
    </source>
</evidence>
<dbReference type="EMBL" id="KQ981744">
    <property type="protein sequence ID" value="KYN36452.1"/>
    <property type="molecule type" value="Genomic_DNA"/>
</dbReference>
<organism evidence="9 10">
    <name type="scientific">Trachymyrmex septentrionalis</name>
    <dbReference type="NCBI Taxonomy" id="34720"/>
    <lineage>
        <taxon>Eukaryota</taxon>
        <taxon>Metazoa</taxon>
        <taxon>Ecdysozoa</taxon>
        <taxon>Arthropoda</taxon>
        <taxon>Hexapoda</taxon>
        <taxon>Insecta</taxon>
        <taxon>Pterygota</taxon>
        <taxon>Neoptera</taxon>
        <taxon>Endopterygota</taxon>
        <taxon>Hymenoptera</taxon>
        <taxon>Apocrita</taxon>
        <taxon>Aculeata</taxon>
        <taxon>Formicoidea</taxon>
        <taxon>Formicidae</taxon>
        <taxon>Myrmicinae</taxon>
        <taxon>Trachymyrmex</taxon>
    </lineage>
</organism>
<dbReference type="InterPro" id="IPR002401">
    <property type="entry name" value="Cyt_P450_E_grp-I"/>
</dbReference>
<dbReference type="STRING" id="34720.A0A195F8D5"/>
<keyword evidence="4 6" id="KW-0503">Monooxygenase</keyword>
<dbReference type="OrthoDB" id="1055148at2759"/>
<feature type="binding site" description="axial binding residue" evidence="5">
    <location>
        <position position="459"/>
    </location>
    <ligand>
        <name>heme</name>
        <dbReference type="ChEBI" id="CHEBI:30413"/>
    </ligand>
    <ligandPart>
        <name>Fe</name>
        <dbReference type="ChEBI" id="CHEBI:18248"/>
    </ligandPart>
</feature>
<feature type="coiled-coil region" evidence="7">
    <location>
        <begin position="244"/>
        <end position="295"/>
    </location>
</feature>
<comment type="cofactor">
    <cofactor evidence="5">
        <name>heme</name>
        <dbReference type="ChEBI" id="CHEBI:30413"/>
    </cofactor>
</comment>
<dbReference type="FunFam" id="1.10.630.10:FF:000070">
    <property type="entry name" value="cytochrome P450 18a1"/>
    <property type="match status" value="1"/>
</dbReference>
<dbReference type="PRINTS" id="PR00385">
    <property type="entry name" value="P450"/>
</dbReference>
<dbReference type="InterPro" id="IPR017972">
    <property type="entry name" value="Cyt_P450_CS"/>
</dbReference>
<evidence type="ECO:0000256" key="1">
    <source>
        <dbReference type="ARBA" id="ARBA00010617"/>
    </source>
</evidence>
<dbReference type="PROSITE" id="PS00086">
    <property type="entry name" value="CYTOCHROME_P450"/>
    <property type="match status" value="1"/>
</dbReference>
<evidence type="ECO:0000256" key="8">
    <source>
        <dbReference type="SAM" id="Phobius"/>
    </source>
</evidence>
<keyword evidence="8" id="KW-0812">Transmembrane</keyword>